<reference evidence="2 3" key="1">
    <citation type="journal article" date="2019" name="Sci. Rep.">
        <title>Orb-weaving spider Araneus ventricosus genome elucidates the spidroin gene catalogue.</title>
        <authorList>
            <person name="Kono N."/>
            <person name="Nakamura H."/>
            <person name="Ohtoshi R."/>
            <person name="Moran D.A.P."/>
            <person name="Shinohara A."/>
            <person name="Yoshida Y."/>
            <person name="Fujiwara M."/>
            <person name="Mori M."/>
            <person name="Tomita M."/>
            <person name="Arakawa K."/>
        </authorList>
    </citation>
    <scope>NUCLEOTIDE SEQUENCE [LARGE SCALE GENOMIC DNA]</scope>
</reference>
<accession>A0A4Y2B6S2</accession>
<name>A0A4Y2B6S2_ARAVE</name>
<organism evidence="2 3">
    <name type="scientific">Araneus ventricosus</name>
    <name type="common">Orbweaver spider</name>
    <name type="synonym">Epeira ventricosa</name>
    <dbReference type="NCBI Taxonomy" id="182803"/>
    <lineage>
        <taxon>Eukaryota</taxon>
        <taxon>Metazoa</taxon>
        <taxon>Ecdysozoa</taxon>
        <taxon>Arthropoda</taxon>
        <taxon>Chelicerata</taxon>
        <taxon>Arachnida</taxon>
        <taxon>Araneae</taxon>
        <taxon>Araneomorphae</taxon>
        <taxon>Entelegynae</taxon>
        <taxon>Araneoidea</taxon>
        <taxon>Araneidae</taxon>
        <taxon>Araneus</taxon>
    </lineage>
</organism>
<gene>
    <name evidence="2" type="ORF">AVEN_133698_1</name>
</gene>
<comment type="caution">
    <text evidence="2">The sequence shown here is derived from an EMBL/GenBank/DDBJ whole genome shotgun (WGS) entry which is preliminary data.</text>
</comment>
<dbReference type="AlphaFoldDB" id="A0A4Y2B6S2"/>
<dbReference type="Proteomes" id="UP000499080">
    <property type="component" value="Unassembled WGS sequence"/>
</dbReference>
<keyword evidence="3" id="KW-1185">Reference proteome</keyword>
<sequence>MMSLRAIESVLFLRLGIQVSSPNSLVITGIPTGSTSPEQQPAVVGSHRGLLLPASSPASTRGLQNPQRRGKKPGLLRNTAAILPSGFLAFSFSQSQNFLKFPQSPTQVPSFFKPLYGLKRPKKIIKPCDAFTH</sequence>
<evidence type="ECO:0000313" key="3">
    <source>
        <dbReference type="Proteomes" id="UP000499080"/>
    </source>
</evidence>
<feature type="region of interest" description="Disordered" evidence="1">
    <location>
        <begin position="55"/>
        <end position="75"/>
    </location>
</feature>
<proteinExistence type="predicted"/>
<evidence type="ECO:0000256" key="1">
    <source>
        <dbReference type="SAM" id="MobiDB-lite"/>
    </source>
</evidence>
<feature type="compositionally biased region" description="Polar residues" evidence="1">
    <location>
        <begin position="56"/>
        <end position="67"/>
    </location>
</feature>
<evidence type="ECO:0000313" key="2">
    <source>
        <dbReference type="EMBL" id="GBL88032.1"/>
    </source>
</evidence>
<protein>
    <submittedName>
        <fullName evidence="2">Uncharacterized protein</fullName>
    </submittedName>
</protein>
<dbReference type="EMBL" id="BGPR01000057">
    <property type="protein sequence ID" value="GBL88032.1"/>
    <property type="molecule type" value="Genomic_DNA"/>
</dbReference>